<dbReference type="InterPro" id="IPR036259">
    <property type="entry name" value="MFS_trans_sf"/>
</dbReference>
<dbReference type="HOGENOM" id="CLU_001265_59_2_1"/>
<dbReference type="Gene3D" id="1.20.1250.20">
    <property type="entry name" value="MFS general substrate transporter like domains"/>
    <property type="match status" value="2"/>
</dbReference>
<dbReference type="Proteomes" id="UP000001593">
    <property type="component" value="Unassembled WGS sequence"/>
</dbReference>
<keyword evidence="2" id="KW-1133">Transmembrane helix</keyword>
<evidence type="ECO:0000256" key="2">
    <source>
        <dbReference type="SAM" id="Phobius"/>
    </source>
</evidence>
<keyword evidence="2" id="KW-0472">Membrane</keyword>
<keyword evidence="2" id="KW-0812">Transmembrane</keyword>
<protein>
    <submittedName>
        <fullName evidence="3">Uncharacterized protein</fullName>
    </submittedName>
</protein>
<dbReference type="PhylomeDB" id="A7RJ50"/>
<feature type="compositionally biased region" description="Polar residues" evidence="1">
    <location>
        <begin position="317"/>
        <end position="338"/>
    </location>
</feature>
<evidence type="ECO:0000313" key="3">
    <source>
        <dbReference type="EMBL" id="EDO48516.1"/>
    </source>
</evidence>
<dbReference type="EMBL" id="DS469513">
    <property type="protein sequence ID" value="EDO48516.1"/>
    <property type="molecule type" value="Genomic_DNA"/>
</dbReference>
<dbReference type="GO" id="GO:0005886">
    <property type="term" value="C:plasma membrane"/>
    <property type="evidence" value="ECO:0000318"/>
    <property type="project" value="GO_Central"/>
</dbReference>
<name>A7RJ50_NEMVE</name>
<accession>A7RJ50</accession>
<dbReference type="Pfam" id="PF07690">
    <property type="entry name" value="MFS_1"/>
    <property type="match status" value="2"/>
</dbReference>
<feature type="region of interest" description="Disordered" evidence="1">
    <location>
        <begin position="227"/>
        <end position="251"/>
    </location>
</feature>
<proteinExistence type="predicted"/>
<dbReference type="PANTHER" id="PTHR11360:SF251">
    <property type="entry name" value="MAJOR FACILITATOR SUPERFAMILY (MFS) PROFILE DOMAIN-CONTAINING PROTEIN"/>
    <property type="match status" value="1"/>
</dbReference>
<dbReference type="eggNOG" id="KOG2504">
    <property type="taxonomic scope" value="Eukaryota"/>
</dbReference>
<dbReference type="AlphaFoldDB" id="A7RJ50"/>
<feature type="transmembrane region" description="Helical" evidence="2">
    <location>
        <begin position="177"/>
        <end position="197"/>
    </location>
</feature>
<reference evidence="3 4" key="1">
    <citation type="journal article" date="2007" name="Science">
        <title>Sea anemone genome reveals ancestral eumetazoan gene repertoire and genomic organization.</title>
        <authorList>
            <person name="Putnam N.H."/>
            <person name="Srivastava M."/>
            <person name="Hellsten U."/>
            <person name="Dirks B."/>
            <person name="Chapman J."/>
            <person name="Salamov A."/>
            <person name="Terry A."/>
            <person name="Shapiro H."/>
            <person name="Lindquist E."/>
            <person name="Kapitonov V.V."/>
            <person name="Jurka J."/>
            <person name="Genikhovich G."/>
            <person name="Grigoriev I.V."/>
            <person name="Lucas S.M."/>
            <person name="Steele R.E."/>
            <person name="Finnerty J.R."/>
            <person name="Technau U."/>
            <person name="Martindale M.Q."/>
            <person name="Rokhsar D.S."/>
        </authorList>
    </citation>
    <scope>NUCLEOTIDE SEQUENCE [LARGE SCALE GENOMIC DNA]</scope>
    <source>
        <strain evidence="4">CH2 X CH6</strain>
    </source>
</reference>
<feature type="transmembrane region" description="Helical" evidence="2">
    <location>
        <begin position="458"/>
        <end position="475"/>
    </location>
</feature>
<evidence type="ECO:0000313" key="4">
    <source>
        <dbReference type="Proteomes" id="UP000001593"/>
    </source>
</evidence>
<feature type="compositionally biased region" description="Basic and acidic residues" evidence="1">
    <location>
        <begin position="238"/>
        <end position="251"/>
    </location>
</feature>
<gene>
    <name evidence="3" type="ORF">NEMVEDRAFT_v1g197876</name>
</gene>
<keyword evidence="4" id="KW-1185">Reference proteome</keyword>
<dbReference type="GO" id="GO:0022857">
    <property type="term" value="F:transmembrane transporter activity"/>
    <property type="evidence" value="ECO:0000318"/>
    <property type="project" value="GO_Central"/>
</dbReference>
<dbReference type="PANTHER" id="PTHR11360">
    <property type="entry name" value="MONOCARBOXYLATE TRANSPORTER"/>
    <property type="match status" value="1"/>
</dbReference>
<evidence type="ECO:0000256" key="1">
    <source>
        <dbReference type="SAM" id="MobiDB-lite"/>
    </source>
</evidence>
<dbReference type="OMA" id="NRNIGWF"/>
<dbReference type="InterPro" id="IPR050327">
    <property type="entry name" value="Proton-linked_MCT"/>
</dbReference>
<feature type="region of interest" description="Disordered" evidence="1">
    <location>
        <begin position="316"/>
        <end position="352"/>
    </location>
</feature>
<feature type="transmembrane region" description="Helical" evidence="2">
    <location>
        <begin position="84"/>
        <end position="102"/>
    </location>
</feature>
<feature type="transmembrane region" description="Helical" evidence="2">
    <location>
        <begin position="519"/>
        <end position="542"/>
    </location>
</feature>
<dbReference type="SUPFAM" id="SSF103473">
    <property type="entry name" value="MFS general substrate transporter"/>
    <property type="match status" value="1"/>
</dbReference>
<sequence length="610" mass="67497">MLLRVETQESHMRVMQTKWIVLKTALLWAMKGRSDYKPKQSYAVLLPVLVEYFNESKGRTVPFDLGTHVTAVLVEYFNESKGRTALVGSIAFSLTNLTGVVFVKLSDRFGRRPVAMASWGGCVLSVLVTSFVTDLNQMFVSFGLMYGMFSGGVLNTCLIVIREYFKNQFSNAQSITMTGGGVMLLGMAPSVEALVAWKGWRDTLRILSGLMFVTGLLLLTYEPNVENDETEENQGMNGRDEETRGEKENEGVMKTKDQIEIMISNHKDEVIYEQIDFEKINCVTQEDRFGTKMNGVKEMNCDSNLRIKDMIHLGSEVRSQNQSSKENSPKQTLDSNNLTKEHDDQFRQINGGTGLNHEVSLEVGKEELAVKPGTKKLPSKRCIDCSVWLDPTYSLSTICIVLINLGMMVPIFHLVKFARDLDIPSAQASQMLIFRGVTGVIARLIAGQIMNRRWLSPRLTLQIFSLLAGTSIILMTQSRGYVHLAVLSAFYGCGQGGAIIAQVVFWFTCMGDKSKASMAFTWGLTVNSIAVMASPPLAGLIADSLGSYVVSFYIAGGLIISASLLPFLLVLIERRKAKPLSDVIEKRMVVIGGRLADPVSGSTLCLATWQ</sequence>
<feature type="transmembrane region" description="Helical" evidence="2">
    <location>
        <begin position="144"/>
        <end position="165"/>
    </location>
</feature>
<dbReference type="InterPro" id="IPR011701">
    <property type="entry name" value="MFS"/>
</dbReference>
<dbReference type="InParanoid" id="A7RJ50"/>
<feature type="transmembrane region" description="Helical" evidence="2">
    <location>
        <begin position="114"/>
        <end position="132"/>
    </location>
</feature>
<feature type="transmembrane region" description="Helical" evidence="2">
    <location>
        <begin position="427"/>
        <end position="446"/>
    </location>
</feature>
<organism evidence="3 4">
    <name type="scientific">Nematostella vectensis</name>
    <name type="common">Starlet sea anemone</name>
    <dbReference type="NCBI Taxonomy" id="45351"/>
    <lineage>
        <taxon>Eukaryota</taxon>
        <taxon>Metazoa</taxon>
        <taxon>Cnidaria</taxon>
        <taxon>Anthozoa</taxon>
        <taxon>Hexacorallia</taxon>
        <taxon>Actiniaria</taxon>
        <taxon>Edwardsiidae</taxon>
        <taxon>Nematostella</taxon>
    </lineage>
</organism>
<feature type="transmembrane region" description="Helical" evidence="2">
    <location>
        <begin position="548"/>
        <end position="572"/>
    </location>
</feature>
<feature type="transmembrane region" description="Helical" evidence="2">
    <location>
        <begin position="481"/>
        <end position="507"/>
    </location>
</feature>
<feature type="transmembrane region" description="Helical" evidence="2">
    <location>
        <begin position="393"/>
        <end position="415"/>
    </location>
</feature>